<evidence type="ECO:0000256" key="13">
    <source>
        <dbReference type="SAM" id="Phobius"/>
    </source>
</evidence>
<proteinExistence type="inferred from homology"/>
<keyword evidence="15" id="KW-1185">Reference proteome</keyword>
<evidence type="ECO:0000256" key="7">
    <source>
        <dbReference type="ARBA" id="ARBA00022692"/>
    </source>
</evidence>
<evidence type="ECO:0000256" key="10">
    <source>
        <dbReference type="ARBA" id="ARBA00023065"/>
    </source>
</evidence>
<dbReference type="STRING" id="1307761.L21SP2_3425"/>
<evidence type="ECO:0000256" key="8">
    <source>
        <dbReference type="ARBA" id="ARBA00022958"/>
    </source>
</evidence>
<evidence type="ECO:0000256" key="9">
    <source>
        <dbReference type="ARBA" id="ARBA00022989"/>
    </source>
</evidence>
<feature type="transmembrane region" description="Helical" evidence="13">
    <location>
        <begin position="9"/>
        <end position="30"/>
    </location>
</feature>
<evidence type="ECO:0000256" key="1">
    <source>
        <dbReference type="ARBA" id="ARBA00004429"/>
    </source>
</evidence>
<evidence type="ECO:0000256" key="3">
    <source>
        <dbReference type="ARBA" id="ARBA00022448"/>
    </source>
</evidence>
<comment type="similarity">
    <text evidence="2">Belongs to the TrkH potassium transport family.</text>
</comment>
<evidence type="ECO:0000313" key="14">
    <source>
        <dbReference type="EMBL" id="AHC16763.1"/>
    </source>
</evidence>
<feature type="binding site" evidence="12">
    <location>
        <position position="112"/>
    </location>
    <ligand>
        <name>K(+)</name>
        <dbReference type="ChEBI" id="CHEBI:29103"/>
    </ligand>
</feature>
<dbReference type="PIRSF" id="PIRSF006247">
    <property type="entry name" value="TrkH"/>
    <property type="match status" value="1"/>
</dbReference>
<feature type="transmembrane region" description="Helical" evidence="13">
    <location>
        <begin position="274"/>
        <end position="291"/>
    </location>
</feature>
<feature type="transmembrane region" description="Helical" evidence="13">
    <location>
        <begin position="133"/>
        <end position="153"/>
    </location>
</feature>
<sequence>MKGFAITRALAAILGIIGLFLLTPVIVAVFDSTPEFIMSFFLPSMASILISAVVLWLTWSYRGDINPRSGFLLVSLSWILVSAVGAVPFVLGDAIPSYTDAFFETMSGFTTTGASILTEIEAMPRPFLFWRSLTHWLGGMGIVVLAVALFPLLGIGGLQLMKAEAPGPDVDRLTSRITGTAKILWMIYLGMTVLETLLLMLGGMSLFDSLTHTFGTLATGGFSPKNSSVGHYNSPYLQNVITIFMVLAGTNFIMHYRLLTGRFRLLWRNSELKAYLGIFIVTMLIMGFNLYREGVYPDLATSLRFSGFQTASILTTTGYATADFALWPGLSQALLFAMMFIGGSAGSTGGGVKVVRIISLLKQGFTEMKYLLHPRSVFTVKLNGSRLKKSVVYTITGFIILYMFFLILTTVVVAMDGKSLLTSFSTALATLGNIGPGFAGVGPTENYSSFSPAIKWFLSFIMMLGRLEIYTVLVLFSPQFWRR</sequence>
<keyword evidence="3" id="KW-0813">Transport</keyword>
<dbReference type="GO" id="GO:0046872">
    <property type="term" value="F:metal ion binding"/>
    <property type="evidence" value="ECO:0007669"/>
    <property type="project" value="UniProtKB-KW"/>
</dbReference>
<evidence type="ECO:0000256" key="12">
    <source>
        <dbReference type="PIRSR" id="PIRSR006247-1"/>
    </source>
</evidence>
<dbReference type="GO" id="GO:0005886">
    <property type="term" value="C:plasma membrane"/>
    <property type="evidence" value="ECO:0007669"/>
    <property type="project" value="UniProtKB-SubCell"/>
</dbReference>
<keyword evidence="4" id="KW-1003">Cell membrane</keyword>
<feature type="binding site" evidence="12">
    <location>
        <position position="433"/>
    </location>
    <ligand>
        <name>K(+)</name>
        <dbReference type="ChEBI" id="CHEBI:29103"/>
    </ligand>
</feature>
<feature type="binding site" evidence="12">
    <location>
        <position position="316"/>
    </location>
    <ligand>
        <name>K(+)</name>
        <dbReference type="ChEBI" id="CHEBI:29103"/>
    </ligand>
</feature>
<dbReference type="RefSeq" id="WP_024269651.1">
    <property type="nucleotide sequence ID" value="NC_023035.1"/>
</dbReference>
<dbReference type="InterPro" id="IPR004772">
    <property type="entry name" value="TrkH"/>
</dbReference>
<keyword evidence="6" id="KW-0633">Potassium transport</keyword>
<gene>
    <name evidence="14" type="ORF">L21SP2_3425</name>
</gene>
<evidence type="ECO:0000256" key="5">
    <source>
        <dbReference type="ARBA" id="ARBA00022519"/>
    </source>
</evidence>
<name>V5WM93_9SPIO</name>
<dbReference type="Pfam" id="PF02386">
    <property type="entry name" value="TrkH"/>
    <property type="match status" value="1"/>
</dbReference>
<comment type="subcellular location">
    <subcellularLocation>
        <location evidence="1">Cell inner membrane</location>
        <topology evidence="1">Multi-pass membrane protein</topology>
    </subcellularLocation>
</comment>
<dbReference type="Proteomes" id="UP000018680">
    <property type="component" value="Chromosome"/>
</dbReference>
<feature type="transmembrane region" description="Helical" evidence="13">
    <location>
        <begin position="236"/>
        <end position="254"/>
    </location>
</feature>
<evidence type="ECO:0000256" key="2">
    <source>
        <dbReference type="ARBA" id="ARBA00009137"/>
    </source>
</evidence>
<reference evidence="14 15" key="1">
    <citation type="journal article" date="2015" name="Stand. Genomic Sci.">
        <title>Complete genome sequence and description of Salinispira pacifica gen. nov., sp. nov., a novel spirochaete isolated form a hypersaline microbial mat.</title>
        <authorList>
            <person name="Ben Hania W."/>
            <person name="Joseph M."/>
            <person name="Schumann P."/>
            <person name="Bunk B."/>
            <person name="Fiebig A."/>
            <person name="Sproer C."/>
            <person name="Klenk H.P."/>
            <person name="Fardeau M.L."/>
            <person name="Spring S."/>
        </authorList>
    </citation>
    <scope>NUCLEOTIDE SEQUENCE [LARGE SCALE GENOMIC DNA]</scope>
    <source>
        <strain evidence="14 15">L21-RPul-D2</strain>
    </source>
</reference>
<feature type="transmembrane region" description="Helical" evidence="13">
    <location>
        <begin position="333"/>
        <end position="355"/>
    </location>
</feature>
<dbReference type="GO" id="GO:0015379">
    <property type="term" value="F:potassium:chloride symporter activity"/>
    <property type="evidence" value="ECO:0007669"/>
    <property type="project" value="InterPro"/>
</dbReference>
<protein>
    <submittedName>
        <fullName evidence="14">Potassium uptake protein TrkH</fullName>
    </submittedName>
</protein>
<feature type="transmembrane region" description="Helical" evidence="13">
    <location>
        <begin position="36"/>
        <end position="59"/>
    </location>
</feature>
<dbReference type="eggNOG" id="COG0168">
    <property type="taxonomic scope" value="Bacteria"/>
</dbReference>
<feature type="transmembrane region" description="Helical" evidence="13">
    <location>
        <begin position="183"/>
        <end position="207"/>
    </location>
</feature>
<feature type="binding site" evidence="12">
    <location>
        <position position="220"/>
    </location>
    <ligand>
        <name>K(+)</name>
        <dbReference type="ChEBI" id="CHEBI:29103"/>
    </ligand>
</feature>
<organism evidence="14 15">
    <name type="scientific">Salinispira pacifica</name>
    <dbReference type="NCBI Taxonomy" id="1307761"/>
    <lineage>
        <taxon>Bacteria</taxon>
        <taxon>Pseudomonadati</taxon>
        <taxon>Spirochaetota</taxon>
        <taxon>Spirochaetia</taxon>
        <taxon>Spirochaetales</taxon>
        <taxon>Spirochaetaceae</taxon>
        <taxon>Salinispira</taxon>
    </lineage>
</organism>
<dbReference type="InterPro" id="IPR003445">
    <property type="entry name" value="Cat_transpt"/>
</dbReference>
<dbReference type="PANTHER" id="PTHR32024">
    <property type="entry name" value="TRK SYSTEM POTASSIUM UPTAKE PROTEIN TRKG-RELATED"/>
    <property type="match status" value="1"/>
</dbReference>
<feature type="transmembrane region" description="Helical" evidence="13">
    <location>
        <begin position="71"/>
        <end position="91"/>
    </location>
</feature>
<dbReference type="EMBL" id="CP006939">
    <property type="protein sequence ID" value="AHC16763.1"/>
    <property type="molecule type" value="Genomic_DNA"/>
</dbReference>
<evidence type="ECO:0000313" key="15">
    <source>
        <dbReference type="Proteomes" id="UP000018680"/>
    </source>
</evidence>
<keyword evidence="11 13" id="KW-0472">Membrane</keyword>
<evidence type="ECO:0000256" key="6">
    <source>
        <dbReference type="ARBA" id="ARBA00022538"/>
    </source>
</evidence>
<dbReference type="AlphaFoldDB" id="V5WM93"/>
<keyword evidence="7 13" id="KW-0812">Transmembrane</keyword>
<accession>V5WM93</accession>
<dbReference type="HOGENOM" id="CLU_030708_0_2_12"/>
<keyword evidence="8 12" id="KW-0630">Potassium</keyword>
<feature type="transmembrane region" description="Helical" evidence="13">
    <location>
        <begin position="456"/>
        <end position="476"/>
    </location>
</feature>
<keyword evidence="12" id="KW-0479">Metal-binding</keyword>
<evidence type="ECO:0000256" key="4">
    <source>
        <dbReference type="ARBA" id="ARBA00022475"/>
    </source>
</evidence>
<feature type="binding site" evidence="12">
    <location>
        <position position="317"/>
    </location>
    <ligand>
        <name>K(+)</name>
        <dbReference type="ChEBI" id="CHEBI:29103"/>
    </ligand>
</feature>
<evidence type="ECO:0000256" key="11">
    <source>
        <dbReference type="ARBA" id="ARBA00023136"/>
    </source>
</evidence>
<keyword evidence="5" id="KW-0997">Cell inner membrane</keyword>
<keyword evidence="10" id="KW-0406">Ion transport</keyword>
<dbReference type="PANTHER" id="PTHR32024:SF2">
    <property type="entry name" value="TRK SYSTEM POTASSIUM UPTAKE PROTEIN TRKG-RELATED"/>
    <property type="match status" value="1"/>
</dbReference>
<feature type="transmembrane region" description="Helical" evidence="13">
    <location>
        <begin position="391"/>
        <end position="415"/>
    </location>
</feature>
<dbReference type="KEGG" id="slr:L21SP2_3425"/>
<keyword evidence="9 13" id="KW-1133">Transmembrane helix</keyword>
<feature type="binding site" evidence="12">
    <location>
        <position position="111"/>
    </location>
    <ligand>
        <name>K(+)</name>
        <dbReference type="ChEBI" id="CHEBI:29103"/>
    </ligand>
</feature>
<dbReference type="PATRIC" id="fig|1307761.3.peg.3414"/>